<dbReference type="GO" id="GO:0006954">
    <property type="term" value="P:inflammatory response"/>
    <property type="evidence" value="ECO:0007669"/>
    <property type="project" value="UniProtKB-KW"/>
</dbReference>
<evidence type="ECO:0000313" key="9">
    <source>
        <dbReference type="Proteomes" id="UP000694426"/>
    </source>
</evidence>
<dbReference type="Proteomes" id="UP000694426">
    <property type="component" value="Unplaced"/>
</dbReference>
<dbReference type="Ensembl" id="ENSABRT00000003304.1">
    <property type="protein sequence ID" value="ENSABRP00000002249.1"/>
    <property type="gene ID" value="ENSABRG00000002101.1"/>
</dbReference>
<evidence type="ECO:0000256" key="5">
    <source>
        <dbReference type="ARBA" id="ARBA00023198"/>
    </source>
</evidence>
<dbReference type="InterPro" id="IPR001315">
    <property type="entry name" value="CARD"/>
</dbReference>
<evidence type="ECO:0000256" key="4">
    <source>
        <dbReference type="ARBA" id="ARBA00022859"/>
    </source>
</evidence>
<dbReference type="GO" id="GO:0061702">
    <property type="term" value="C:canonical inflammasome complex"/>
    <property type="evidence" value="ECO:0007669"/>
    <property type="project" value="TreeGrafter"/>
</dbReference>
<proteinExistence type="predicted"/>
<keyword evidence="5" id="KW-0395">Inflammatory response</keyword>
<dbReference type="PROSITE" id="PS50209">
    <property type="entry name" value="CARD"/>
    <property type="match status" value="1"/>
</dbReference>
<evidence type="ECO:0000313" key="8">
    <source>
        <dbReference type="Ensembl" id="ENSABRP00000002249.1"/>
    </source>
</evidence>
<dbReference type="InterPro" id="IPR025307">
    <property type="entry name" value="FIIND_dom"/>
</dbReference>
<dbReference type="PROSITE" id="PS51830">
    <property type="entry name" value="FIIND"/>
    <property type="match status" value="1"/>
</dbReference>
<keyword evidence="4" id="KW-0391">Immunity</keyword>
<reference evidence="8" key="1">
    <citation type="submission" date="2025-08" db="UniProtKB">
        <authorList>
            <consortium name="Ensembl"/>
        </authorList>
    </citation>
    <scope>IDENTIFICATION</scope>
</reference>
<feature type="domain" description="CARD" evidence="6">
    <location>
        <begin position="335"/>
        <end position="414"/>
    </location>
</feature>
<dbReference type="PANTHER" id="PTHR46985:SF4">
    <property type="entry name" value="CASPASE RECRUITMENT DOMAIN-CONTAINING PROTEIN 8"/>
    <property type="match status" value="1"/>
</dbReference>
<dbReference type="Gene3D" id="1.10.533.10">
    <property type="entry name" value="Death Domain, Fas"/>
    <property type="match status" value="1"/>
</dbReference>
<dbReference type="InterPro" id="IPR011029">
    <property type="entry name" value="DEATH-like_dom_sf"/>
</dbReference>
<feature type="domain" description="FIIND" evidence="7">
    <location>
        <begin position="65"/>
        <end position="337"/>
    </location>
</feature>
<evidence type="ECO:0000256" key="1">
    <source>
        <dbReference type="ARBA" id="ARBA00004514"/>
    </source>
</evidence>
<dbReference type="GeneTree" id="ENSGT00830000128447"/>
<evidence type="ECO:0000256" key="2">
    <source>
        <dbReference type="ARBA" id="ARBA00022490"/>
    </source>
</evidence>
<dbReference type="FunFam" id="1.10.533.10:FF:000013">
    <property type="entry name" value="Apoptosis-associated speck-like protein containing a CARD"/>
    <property type="match status" value="1"/>
</dbReference>
<dbReference type="InterPro" id="IPR033516">
    <property type="entry name" value="CARD8/ASC/NALP1_CARD"/>
</dbReference>
<dbReference type="Pfam" id="PF13553">
    <property type="entry name" value="FIIND"/>
    <property type="match status" value="1"/>
</dbReference>
<protein>
    <submittedName>
        <fullName evidence="8">Uncharacterized protein</fullName>
    </submittedName>
</protein>
<dbReference type="CDD" id="cd08330">
    <property type="entry name" value="CARD_ASC_NALP1"/>
    <property type="match status" value="1"/>
</dbReference>
<evidence type="ECO:0000256" key="3">
    <source>
        <dbReference type="ARBA" id="ARBA00022588"/>
    </source>
</evidence>
<dbReference type="AlphaFoldDB" id="A0A8B9I102"/>
<sequence length="414" mass="47280">TIAQGFPSTRNSTTELWERVPHRDMEMTKGLEHFCEESLRALTHVAKSGCGSSSLEIFKKLSGHDPGQPALDGPFLSPLIPPLCRAHFPRAGLFRCVETDLEFLVRTATSIEYKYSFWERHLASGIPPVWMEVGPVFDIHAPPATVKAIHIPHFLCLGGTVQNTSWMQIAHIVDGNLLLEKPTRVKSFHAVLEDPSFSPMGVILLSDKLPFIPVHSLVLLYRVFSAADITFHLYLIPNHRGLEKVSVPLILFTQVWWFPGCTPRSPVLNNSVLELNFVYLASDRRQLFTEIYTKDMEEGMQLTLTKVVQEGKRDCRLLWGTLLRAGRESGMQVYKHREQLIQRVTSVSRILDQLLQYSVLTDEQYETIRAKSTRQEQMRRLYSFMPSWNTTCKDHFLDALKETSPYLIQELQGS</sequence>
<dbReference type="InterPro" id="IPR051249">
    <property type="entry name" value="NLRP_Inflammasome"/>
</dbReference>
<dbReference type="PANTHER" id="PTHR46985">
    <property type="entry name" value="NACHT, LRR AND PYD DOMAINS-CONTAINING PROTEIN 1"/>
    <property type="match status" value="1"/>
</dbReference>
<dbReference type="GO" id="GO:0042981">
    <property type="term" value="P:regulation of apoptotic process"/>
    <property type="evidence" value="ECO:0007669"/>
    <property type="project" value="InterPro"/>
</dbReference>
<evidence type="ECO:0000259" key="7">
    <source>
        <dbReference type="PROSITE" id="PS51830"/>
    </source>
</evidence>
<comment type="subcellular location">
    <subcellularLocation>
        <location evidence="1">Cytoplasm</location>
        <location evidence="1">Cytosol</location>
    </subcellularLocation>
</comment>
<dbReference type="Pfam" id="PF00619">
    <property type="entry name" value="CARD"/>
    <property type="match status" value="1"/>
</dbReference>
<dbReference type="GO" id="GO:0045087">
    <property type="term" value="P:innate immune response"/>
    <property type="evidence" value="ECO:0007669"/>
    <property type="project" value="UniProtKB-KW"/>
</dbReference>
<organism evidence="8 9">
    <name type="scientific">Anser brachyrhynchus</name>
    <name type="common">Pink-footed goose</name>
    <dbReference type="NCBI Taxonomy" id="132585"/>
    <lineage>
        <taxon>Eukaryota</taxon>
        <taxon>Metazoa</taxon>
        <taxon>Chordata</taxon>
        <taxon>Craniata</taxon>
        <taxon>Vertebrata</taxon>
        <taxon>Euteleostomi</taxon>
        <taxon>Archelosauria</taxon>
        <taxon>Archosauria</taxon>
        <taxon>Dinosauria</taxon>
        <taxon>Saurischia</taxon>
        <taxon>Theropoda</taxon>
        <taxon>Coelurosauria</taxon>
        <taxon>Aves</taxon>
        <taxon>Neognathae</taxon>
        <taxon>Galloanserae</taxon>
        <taxon>Anseriformes</taxon>
        <taxon>Anatidae</taxon>
        <taxon>Anserinae</taxon>
        <taxon>Anser</taxon>
    </lineage>
</organism>
<keyword evidence="3" id="KW-0399">Innate immunity</keyword>
<reference evidence="8" key="2">
    <citation type="submission" date="2025-09" db="UniProtKB">
        <authorList>
            <consortium name="Ensembl"/>
        </authorList>
    </citation>
    <scope>IDENTIFICATION</scope>
</reference>
<name>A0A8B9I102_9AVES</name>
<evidence type="ECO:0000259" key="6">
    <source>
        <dbReference type="PROSITE" id="PS50209"/>
    </source>
</evidence>
<accession>A0A8B9I102</accession>
<keyword evidence="2" id="KW-0963">Cytoplasm</keyword>
<keyword evidence="9" id="KW-1185">Reference proteome</keyword>
<dbReference type="SUPFAM" id="SSF47986">
    <property type="entry name" value="DEATH domain"/>
    <property type="match status" value="1"/>
</dbReference>